<keyword evidence="2" id="KW-1185">Reference proteome</keyword>
<sequence length="80" mass="8479">MNDDDGRYPCDFFQFGGDGSFTVTAPGKPGYTISIVSQGVADGFADYGNGNISLPGPFFRSTEKTACWVSDATGFSICVF</sequence>
<protein>
    <submittedName>
        <fullName evidence="1">Uncharacterized protein</fullName>
    </submittedName>
</protein>
<comment type="caution">
    <text evidence="1">The sequence shown here is derived from an EMBL/GenBank/DDBJ whole genome shotgun (WGS) entry which is preliminary data.</text>
</comment>
<gene>
    <name evidence="1" type="ORF">DLJ53_27885</name>
</gene>
<reference evidence="1 2" key="1">
    <citation type="submission" date="2018-05" db="EMBL/GenBank/DDBJ databases">
        <title>Acuticoccus sediminis sp. nov., isolated from deep-sea sediment of Indian Ocean.</title>
        <authorList>
            <person name="Liu X."/>
            <person name="Lai Q."/>
            <person name="Du Y."/>
            <person name="Sun F."/>
            <person name="Zhang X."/>
            <person name="Wang S."/>
            <person name="Shao Z."/>
        </authorList>
    </citation>
    <scope>NUCLEOTIDE SEQUENCE [LARGE SCALE GENOMIC DNA]</scope>
    <source>
        <strain evidence="1 2">PTG4-2</strain>
    </source>
</reference>
<dbReference type="AlphaFoldDB" id="A0A8B2NJ43"/>
<name>A0A8B2NJ43_9HYPH</name>
<accession>A0A8B2NJ43</accession>
<dbReference type="Proteomes" id="UP000249590">
    <property type="component" value="Unassembled WGS sequence"/>
</dbReference>
<evidence type="ECO:0000313" key="2">
    <source>
        <dbReference type="Proteomes" id="UP000249590"/>
    </source>
</evidence>
<organism evidence="1 2">
    <name type="scientific">Acuticoccus sediminis</name>
    <dbReference type="NCBI Taxonomy" id="2184697"/>
    <lineage>
        <taxon>Bacteria</taxon>
        <taxon>Pseudomonadati</taxon>
        <taxon>Pseudomonadota</taxon>
        <taxon>Alphaproteobacteria</taxon>
        <taxon>Hyphomicrobiales</taxon>
        <taxon>Amorphaceae</taxon>
        <taxon>Acuticoccus</taxon>
    </lineage>
</organism>
<proteinExistence type="predicted"/>
<evidence type="ECO:0000313" key="1">
    <source>
        <dbReference type="EMBL" id="RAH97672.1"/>
    </source>
</evidence>
<dbReference type="EMBL" id="QHHQ01000008">
    <property type="protein sequence ID" value="RAH97672.1"/>
    <property type="molecule type" value="Genomic_DNA"/>
</dbReference>